<feature type="transmembrane region" description="Helical" evidence="7">
    <location>
        <begin position="256"/>
        <end position="277"/>
    </location>
</feature>
<dbReference type="GO" id="GO:0016020">
    <property type="term" value="C:membrane"/>
    <property type="evidence" value="ECO:0007669"/>
    <property type="project" value="UniProtKB-SubCell"/>
</dbReference>
<dbReference type="RefSeq" id="XP_013428268.1">
    <property type="nucleotide sequence ID" value="XM_013572814.1"/>
</dbReference>
<feature type="transmembrane region" description="Helical" evidence="7">
    <location>
        <begin position="408"/>
        <end position="427"/>
    </location>
</feature>
<dbReference type="Proteomes" id="UP000027730">
    <property type="component" value="Unassembled WGS sequence"/>
</dbReference>
<feature type="transmembrane region" description="Helical" evidence="7">
    <location>
        <begin position="170"/>
        <end position="194"/>
    </location>
</feature>
<organism evidence="8 9">
    <name type="scientific">Aureobasidium namibiae CBS 147.97</name>
    <dbReference type="NCBI Taxonomy" id="1043004"/>
    <lineage>
        <taxon>Eukaryota</taxon>
        <taxon>Fungi</taxon>
        <taxon>Dikarya</taxon>
        <taxon>Ascomycota</taxon>
        <taxon>Pezizomycotina</taxon>
        <taxon>Dothideomycetes</taxon>
        <taxon>Dothideomycetidae</taxon>
        <taxon>Dothideales</taxon>
        <taxon>Saccotheciaceae</taxon>
        <taxon>Aureobasidium</taxon>
    </lineage>
</organism>
<evidence type="ECO:0000256" key="5">
    <source>
        <dbReference type="ARBA" id="ARBA00022989"/>
    </source>
</evidence>
<dbReference type="InterPro" id="IPR036259">
    <property type="entry name" value="MFS_trans_sf"/>
</dbReference>
<feature type="transmembrane region" description="Helical" evidence="7">
    <location>
        <begin position="28"/>
        <end position="46"/>
    </location>
</feature>
<dbReference type="PANTHER" id="PTHR11660:SF57">
    <property type="entry name" value="SOLUTE CARRIER FAMILY 40 MEMBER"/>
    <property type="match status" value="1"/>
</dbReference>
<comment type="similarity">
    <text evidence="2 7">Belongs to the ferroportin (FP) (TC 2.A.100) family. SLC40A subfamily.</text>
</comment>
<reference evidence="8 9" key="1">
    <citation type="journal article" date="2014" name="BMC Genomics">
        <title>Genome sequencing of four Aureobasidium pullulans varieties: biotechnological potential, stress tolerance, and description of new species.</title>
        <authorList>
            <person name="Gostin Ar C."/>
            <person name="Ohm R.A."/>
            <person name="Kogej T."/>
            <person name="Sonjak S."/>
            <person name="Turk M."/>
            <person name="Zajc J."/>
            <person name="Zalar P."/>
            <person name="Grube M."/>
            <person name="Sun H."/>
            <person name="Han J."/>
            <person name="Sharma A."/>
            <person name="Chiniquy J."/>
            <person name="Ngan C.Y."/>
            <person name="Lipzen A."/>
            <person name="Barry K."/>
            <person name="Grigoriev I.V."/>
            <person name="Gunde-Cimerman N."/>
        </authorList>
    </citation>
    <scope>NUCLEOTIDE SEQUENCE [LARGE SCALE GENOMIC DNA]</scope>
    <source>
        <strain evidence="8 9">CBS 147.97</strain>
    </source>
</reference>
<evidence type="ECO:0000256" key="6">
    <source>
        <dbReference type="ARBA" id="ARBA00023136"/>
    </source>
</evidence>
<accession>A0A074WVH9</accession>
<proteinExistence type="inferred from homology"/>
<dbReference type="InterPro" id="IPR009716">
    <property type="entry name" value="Ferroportin-1"/>
</dbReference>
<name>A0A074WVH9_9PEZI</name>
<keyword evidence="7" id="KW-0406">Ion transport</keyword>
<dbReference type="Pfam" id="PF06963">
    <property type="entry name" value="FPN1"/>
    <property type="match status" value="1"/>
</dbReference>
<evidence type="ECO:0000256" key="4">
    <source>
        <dbReference type="ARBA" id="ARBA00022692"/>
    </source>
</evidence>
<dbReference type="EMBL" id="KL584708">
    <property type="protein sequence ID" value="KEQ73742.1"/>
    <property type="molecule type" value="Genomic_DNA"/>
</dbReference>
<evidence type="ECO:0000256" key="3">
    <source>
        <dbReference type="ARBA" id="ARBA00022448"/>
    </source>
</evidence>
<evidence type="ECO:0000313" key="8">
    <source>
        <dbReference type="EMBL" id="KEQ73742.1"/>
    </source>
</evidence>
<evidence type="ECO:0000256" key="2">
    <source>
        <dbReference type="ARBA" id="ARBA00006279"/>
    </source>
</evidence>
<keyword evidence="6 7" id="KW-0472">Membrane</keyword>
<sequence length="461" mass="51048">MTPPDYPSHPVRNKLYISHFLSTWNSRLFEFGAVLFISTIFPGTLFPASIYALTRSASVVVFSTAIGHLIDRSERIFLIRLSIIGQRAATAASCIFLWLLLHSGYTSLETWSAKLALALLSLLACIEKLSSVLNTISVERDWVVVISQNNTDDLRELNSQMRRIDLFCKLVAPFSIALVAGYSTSIAILVTFGMTASSVFVEYYAIARVYSQVDGLQSRPIPSPATQSTNSTHQTFRSCISYIQHPAFLPSFSLSLLYLTVLTFGGQMVTYLLSLGFTSTSIGLLRTISTVLELSSTWLAPKAMHKIGAIRCGIWFLNWQIVWIVLAVLMLWVDVPQRYAVVGLLAGTIASRVGLWGFDLSAQVIVQEAVESDQRGSFSAMEASVQNTFELLSFASTAIFARPNQFKIPAAVSAAAVVLAGLIYAFFVRQQRGHLFHASKCMQRKRPTWQQVAQDENVELN</sequence>
<evidence type="ECO:0000256" key="7">
    <source>
        <dbReference type="RuleBase" id="RU365065"/>
    </source>
</evidence>
<keyword evidence="5 7" id="KW-1133">Transmembrane helix</keyword>
<evidence type="ECO:0000313" key="9">
    <source>
        <dbReference type="Proteomes" id="UP000027730"/>
    </source>
</evidence>
<keyword evidence="3 7" id="KW-0813">Transport</keyword>
<dbReference type="OrthoDB" id="648861at2759"/>
<dbReference type="SUPFAM" id="SSF103473">
    <property type="entry name" value="MFS general substrate transporter"/>
    <property type="match status" value="1"/>
</dbReference>
<keyword evidence="4 7" id="KW-0812">Transmembrane</keyword>
<feature type="transmembrane region" description="Helical" evidence="7">
    <location>
        <begin position="312"/>
        <end position="333"/>
    </location>
</feature>
<comment type="function">
    <text evidence="7">May be involved in iron transport and iron homeostasis.</text>
</comment>
<dbReference type="PANTHER" id="PTHR11660">
    <property type="entry name" value="SOLUTE CARRIER FAMILY 40 MEMBER"/>
    <property type="match status" value="1"/>
</dbReference>
<dbReference type="AlphaFoldDB" id="A0A074WVH9"/>
<protein>
    <recommendedName>
        <fullName evidence="7">Solute carrier family 40 member</fullName>
    </recommendedName>
</protein>
<comment type="subcellular location">
    <subcellularLocation>
        <location evidence="1 7">Membrane</location>
        <topology evidence="1 7">Multi-pass membrane protein</topology>
    </subcellularLocation>
</comment>
<keyword evidence="9" id="KW-1185">Reference proteome</keyword>
<dbReference type="STRING" id="1043004.A0A074WVH9"/>
<dbReference type="CDD" id="cd17480">
    <property type="entry name" value="MFS_SLC40A1_like"/>
    <property type="match status" value="1"/>
</dbReference>
<comment type="caution">
    <text evidence="7">Lacks conserved residue(s) required for the propagation of feature annotation.</text>
</comment>
<dbReference type="HOGENOM" id="CLU_020370_5_0_1"/>
<gene>
    <name evidence="8" type="ORF">M436DRAFT_81171</name>
</gene>
<dbReference type="GeneID" id="25416743"/>
<dbReference type="GO" id="GO:0005381">
    <property type="term" value="F:iron ion transmembrane transporter activity"/>
    <property type="evidence" value="ECO:0007669"/>
    <property type="project" value="UniProtKB-UniRule"/>
</dbReference>
<evidence type="ECO:0000256" key="1">
    <source>
        <dbReference type="ARBA" id="ARBA00004141"/>
    </source>
</evidence>